<evidence type="ECO:0000256" key="1">
    <source>
        <dbReference type="SAM" id="MobiDB-lite"/>
    </source>
</evidence>
<protein>
    <recommendedName>
        <fullName evidence="4">Ribosome biogenesis protein NOP53</fullName>
    </recommendedName>
</protein>
<feature type="region of interest" description="Disordered" evidence="1">
    <location>
        <begin position="55"/>
        <end position="88"/>
    </location>
</feature>
<feature type="region of interest" description="Disordered" evidence="1">
    <location>
        <begin position="107"/>
        <end position="159"/>
    </location>
</feature>
<evidence type="ECO:0008006" key="4">
    <source>
        <dbReference type="Google" id="ProtNLM"/>
    </source>
</evidence>
<evidence type="ECO:0000313" key="2">
    <source>
        <dbReference type="EMBL" id="CAK9030613.1"/>
    </source>
</evidence>
<dbReference type="EMBL" id="CAXAMN010010025">
    <property type="protein sequence ID" value="CAK9030613.1"/>
    <property type="molecule type" value="Genomic_DNA"/>
</dbReference>
<proteinExistence type="predicted"/>
<evidence type="ECO:0000313" key="3">
    <source>
        <dbReference type="Proteomes" id="UP001642484"/>
    </source>
</evidence>
<gene>
    <name evidence="2" type="ORF">CCMP2556_LOCUS17943</name>
</gene>
<reference evidence="2 3" key="1">
    <citation type="submission" date="2024-02" db="EMBL/GenBank/DDBJ databases">
        <authorList>
            <person name="Chen Y."/>
            <person name="Shah S."/>
            <person name="Dougan E. K."/>
            <person name="Thang M."/>
            <person name="Chan C."/>
        </authorList>
    </citation>
    <scope>NUCLEOTIDE SEQUENCE [LARGE SCALE GENOMIC DNA]</scope>
</reference>
<organism evidence="2 3">
    <name type="scientific">Durusdinium trenchii</name>
    <dbReference type="NCBI Taxonomy" id="1381693"/>
    <lineage>
        <taxon>Eukaryota</taxon>
        <taxon>Sar</taxon>
        <taxon>Alveolata</taxon>
        <taxon>Dinophyceae</taxon>
        <taxon>Suessiales</taxon>
        <taxon>Symbiodiniaceae</taxon>
        <taxon>Durusdinium</taxon>
    </lineage>
</organism>
<dbReference type="Proteomes" id="UP001642484">
    <property type="component" value="Unassembled WGS sequence"/>
</dbReference>
<keyword evidence="3" id="KW-1185">Reference proteome</keyword>
<name>A0ABP0KUP9_9DINO</name>
<feature type="compositionally biased region" description="Basic and acidic residues" evidence="1">
    <location>
        <begin position="112"/>
        <end position="125"/>
    </location>
</feature>
<feature type="compositionally biased region" description="Basic and acidic residues" evidence="1">
    <location>
        <begin position="55"/>
        <end position="72"/>
    </location>
</feature>
<feature type="region of interest" description="Disordered" evidence="1">
    <location>
        <begin position="1"/>
        <end position="39"/>
    </location>
</feature>
<feature type="compositionally biased region" description="Gly residues" evidence="1">
    <location>
        <begin position="24"/>
        <end position="37"/>
    </location>
</feature>
<sequence length="264" mass="28982">MSDDEGPRKGKGKSRGKGKEGGKSGKSGGKASSGGGMSVSRLQVLPKFLQDIHARYRPSDDKRGLKHAEILDKSSPLGRNDDDEYDFEDAQIVDSNLTEEDIKVFQRKRAEKAKPPEAAKEEEGGALRFQKRKGEAKKPDGQSASALKQDGQYGAGLSKKKQRLATLSGQCERAKRSFAWGWKGLPAQAGLLQMVSPDLSKQRAAEASMNLTNPAGSYKRLLKDAARQADIERPSLEELKSQMKLELRLSPYSKVFIAQIQFFA</sequence>
<accession>A0ABP0KUP9</accession>
<comment type="caution">
    <text evidence="2">The sequence shown here is derived from an EMBL/GenBank/DDBJ whole genome shotgun (WGS) entry which is preliminary data.</text>
</comment>